<dbReference type="AlphaFoldDB" id="A0A2I0VDY3"/>
<evidence type="ECO:0000313" key="2">
    <source>
        <dbReference type="Proteomes" id="UP000233837"/>
    </source>
</evidence>
<keyword evidence="2" id="KW-1185">Reference proteome</keyword>
<sequence>MTHCPIGCWNVRGFNSPDRVLACRKMVSSYHLEMLCILEAKIPPTSAYDP</sequence>
<reference evidence="1 2" key="2">
    <citation type="journal article" date="2017" name="Nature">
        <title>The Apostasia genome and the evolution of orchids.</title>
        <authorList>
            <person name="Zhang G.Q."/>
            <person name="Liu K.W."/>
            <person name="Li Z."/>
            <person name="Lohaus R."/>
            <person name="Hsiao Y.Y."/>
            <person name="Niu S.C."/>
            <person name="Wang J.Y."/>
            <person name="Lin Y.C."/>
            <person name="Xu Q."/>
            <person name="Chen L.J."/>
            <person name="Yoshida K."/>
            <person name="Fujiwara S."/>
            <person name="Wang Z.W."/>
            <person name="Zhang Y.Q."/>
            <person name="Mitsuda N."/>
            <person name="Wang M."/>
            <person name="Liu G.H."/>
            <person name="Pecoraro L."/>
            <person name="Huang H.X."/>
            <person name="Xiao X.J."/>
            <person name="Lin M."/>
            <person name="Wu X.Y."/>
            <person name="Wu W.L."/>
            <person name="Chen Y.Y."/>
            <person name="Chang S.B."/>
            <person name="Sakamoto S."/>
            <person name="Ohme-Takagi M."/>
            <person name="Yagi M."/>
            <person name="Zeng S.J."/>
            <person name="Shen C.Y."/>
            <person name="Yeh C.M."/>
            <person name="Luo Y.B."/>
            <person name="Tsai W.C."/>
            <person name="Van de Peer Y."/>
            <person name="Liu Z.J."/>
        </authorList>
    </citation>
    <scope>NUCLEOTIDE SEQUENCE [LARGE SCALE GENOMIC DNA]</scope>
    <source>
        <tissue evidence="1">The whole plant</tissue>
    </source>
</reference>
<name>A0A2I0VDY3_9ASPA</name>
<evidence type="ECO:0000313" key="1">
    <source>
        <dbReference type="EMBL" id="PKU61617.1"/>
    </source>
</evidence>
<dbReference type="EMBL" id="KZ503764">
    <property type="protein sequence ID" value="PKU61617.1"/>
    <property type="molecule type" value="Genomic_DNA"/>
</dbReference>
<organism evidence="1 2">
    <name type="scientific">Dendrobium catenatum</name>
    <dbReference type="NCBI Taxonomy" id="906689"/>
    <lineage>
        <taxon>Eukaryota</taxon>
        <taxon>Viridiplantae</taxon>
        <taxon>Streptophyta</taxon>
        <taxon>Embryophyta</taxon>
        <taxon>Tracheophyta</taxon>
        <taxon>Spermatophyta</taxon>
        <taxon>Magnoliopsida</taxon>
        <taxon>Liliopsida</taxon>
        <taxon>Asparagales</taxon>
        <taxon>Orchidaceae</taxon>
        <taxon>Epidendroideae</taxon>
        <taxon>Malaxideae</taxon>
        <taxon>Dendrobiinae</taxon>
        <taxon>Dendrobium</taxon>
    </lineage>
</organism>
<reference evidence="1 2" key="1">
    <citation type="journal article" date="2016" name="Sci. Rep.">
        <title>The Dendrobium catenatum Lindl. genome sequence provides insights into polysaccharide synthase, floral development and adaptive evolution.</title>
        <authorList>
            <person name="Zhang G.Q."/>
            <person name="Xu Q."/>
            <person name="Bian C."/>
            <person name="Tsai W.C."/>
            <person name="Yeh C.M."/>
            <person name="Liu K.W."/>
            <person name="Yoshida K."/>
            <person name="Zhang L.S."/>
            <person name="Chang S.B."/>
            <person name="Chen F."/>
            <person name="Shi Y."/>
            <person name="Su Y.Y."/>
            <person name="Zhang Y.Q."/>
            <person name="Chen L.J."/>
            <person name="Yin Y."/>
            <person name="Lin M."/>
            <person name="Huang H."/>
            <person name="Deng H."/>
            <person name="Wang Z.W."/>
            <person name="Zhu S.L."/>
            <person name="Zhao X."/>
            <person name="Deng C."/>
            <person name="Niu S.C."/>
            <person name="Huang J."/>
            <person name="Wang M."/>
            <person name="Liu G.H."/>
            <person name="Yang H.J."/>
            <person name="Xiao X.J."/>
            <person name="Hsiao Y.Y."/>
            <person name="Wu W.L."/>
            <person name="Chen Y.Y."/>
            <person name="Mitsuda N."/>
            <person name="Ohme-Takagi M."/>
            <person name="Luo Y.B."/>
            <person name="Van de Peer Y."/>
            <person name="Liu Z.J."/>
        </authorList>
    </citation>
    <scope>NUCLEOTIDE SEQUENCE [LARGE SCALE GENOMIC DNA]</scope>
    <source>
        <tissue evidence="1">The whole plant</tissue>
    </source>
</reference>
<gene>
    <name evidence="1" type="ORF">MA16_Dca027193</name>
</gene>
<dbReference type="Proteomes" id="UP000233837">
    <property type="component" value="Unassembled WGS sequence"/>
</dbReference>
<protein>
    <submittedName>
        <fullName evidence="1">Uncharacterized protein</fullName>
    </submittedName>
</protein>
<accession>A0A2I0VDY3</accession>
<proteinExistence type="predicted"/>